<dbReference type="SMART" id="SM00098">
    <property type="entry name" value="alkPPc"/>
    <property type="match status" value="1"/>
</dbReference>
<feature type="binding site" evidence="4">
    <location>
        <position position="258"/>
    </location>
    <ligand>
        <name>Mg(2+)</name>
        <dbReference type="ChEBI" id="CHEBI:18420"/>
    </ligand>
</feature>
<feature type="binding site" evidence="4">
    <location>
        <position position="153"/>
    </location>
    <ligand>
        <name>Mg(2+)</name>
        <dbReference type="ChEBI" id="CHEBI:18420"/>
    </ligand>
</feature>
<feature type="binding site" evidence="4">
    <location>
        <position position="402"/>
    </location>
    <ligand>
        <name>Zn(2+)</name>
        <dbReference type="ChEBI" id="CHEBI:29105"/>
        <label>2</label>
    </ligand>
</feature>
<dbReference type="RefSeq" id="XP_014156849.1">
    <property type="nucleotide sequence ID" value="XM_014301374.1"/>
</dbReference>
<dbReference type="GeneID" id="25905273"/>
<keyword evidence="8" id="KW-1185">Reference proteome</keyword>
<comment type="cofactor">
    <cofactor evidence="4">
        <name>Mg(2+)</name>
        <dbReference type="ChEBI" id="CHEBI:18420"/>
    </cofactor>
    <text evidence="4">Binds 1 Mg(2+) ion.</text>
</comment>
<protein>
    <recommendedName>
        <fullName evidence="1">alkaline phosphatase</fullName>
        <ecNumber evidence="1">3.1.3.1</ecNumber>
    </recommendedName>
</protein>
<feature type="binding site" evidence="4">
    <location>
        <position position="587"/>
    </location>
    <ligand>
        <name>Zn(2+)</name>
        <dbReference type="ChEBI" id="CHEBI:29105"/>
        <label>2</label>
    </ligand>
</feature>
<dbReference type="eggNOG" id="KOG4126">
    <property type="taxonomic scope" value="Eukaryota"/>
</dbReference>
<proteinExistence type="inferred from homology"/>
<feature type="binding site" evidence="4">
    <location>
        <position position="153"/>
    </location>
    <ligand>
        <name>Zn(2+)</name>
        <dbReference type="ChEBI" id="CHEBI:29105"/>
        <label>2</label>
    </ligand>
</feature>
<dbReference type="Proteomes" id="UP000054560">
    <property type="component" value="Unassembled WGS sequence"/>
</dbReference>
<name>A0A0L0G1B7_9EUKA</name>
<evidence type="ECO:0000256" key="6">
    <source>
        <dbReference type="SAM" id="Phobius"/>
    </source>
</evidence>
<comment type="similarity">
    <text evidence="5">Belongs to the alkaline phosphatase family.</text>
</comment>
<feature type="binding site" evidence="4">
    <location>
        <position position="397"/>
    </location>
    <ligand>
        <name>Mg(2+)</name>
        <dbReference type="ChEBI" id="CHEBI:18420"/>
    </ligand>
</feature>
<organism evidence="7 8">
    <name type="scientific">Sphaeroforma arctica JP610</name>
    <dbReference type="NCBI Taxonomy" id="667725"/>
    <lineage>
        <taxon>Eukaryota</taxon>
        <taxon>Ichthyosporea</taxon>
        <taxon>Ichthyophonida</taxon>
        <taxon>Sphaeroforma</taxon>
    </lineage>
</organism>
<dbReference type="OrthoDB" id="7392499at2759"/>
<evidence type="ECO:0000256" key="1">
    <source>
        <dbReference type="ARBA" id="ARBA00012647"/>
    </source>
</evidence>
<feature type="binding site" evidence="4">
    <location>
        <position position="406"/>
    </location>
    <ligand>
        <name>Zn(2+)</name>
        <dbReference type="ChEBI" id="CHEBI:29105"/>
        <label>2</label>
    </ligand>
</feature>
<dbReference type="GO" id="GO:0004035">
    <property type="term" value="F:alkaline phosphatase activity"/>
    <property type="evidence" value="ECO:0007669"/>
    <property type="project" value="UniProtKB-EC"/>
</dbReference>
<feature type="active site" description="Phosphoserine intermediate" evidence="3">
    <location>
        <position position="206"/>
    </location>
</feature>
<feature type="transmembrane region" description="Helical" evidence="6">
    <location>
        <begin position="94"/>
        <end position="116"/>
    </location>
</feature>
<feature type="binding site" evidence="4">
    <location>
        <position position="469"/>
    </location>
    <ligand>
        <name>Zn(2+)</name>
        <dbReference type="ChEBI" id="CHEBI:29105"/>
        <label>2</label>
    </ligand>
</feature>
<dbReference type="GO" id="GO:0046872">
    <property type="term" value="F:metal ion binding"/>
    <property type="evidence" value="ECO:0007669"/>
    <property type="project" value="UniProtKB-KW"/>
</dbReference>
<gene>
    <name evidence="7" type="ORF">SARC_04769</name>
</gene>
<keyword evidence="6" id="KW-0472">Membrane</keyword>
<evidence type="ECO:0000256" key="2">
    <source>
        <dbReference type="ARBA" id="ARBA00022553"/>
    </source>
</evidence>
<dbReference type="STRING" id="667725.A0A0L0G1B7"/>
<sequence>MFKSNNTDKTDYSPLIREDADNDLLCFGGDGTSLQMATLLSGEDPNRHVTVMSVGSTCEREQVNDEDDCEGQYNIDDTQATSSRKGAVYCSSTLLCYALSVLMTASFTSIVCILLFGNANTATEIKYVVSGYQPSAVPIASGSLSNLIVGITDGMGPSYATLARILKQYDNKEDVHNTYTNTSLSFDCDLIGQQRTRSYDSYITDSAAAASALASGHRTNNHWIGVLPNLTNVAPVFSAIKNQKNMHIGLVVKSSVTHATPAGFYAHTIDRGNEYLIADQALDFEPDVLLGGGRDYFENRPVAYYSSTKAIHNRSSLIPDFEGKGYIIVYNKKDLLASDPNAGKRVLGLFAGGAMKFSIDGDRESAAPDLLIMVQCAVDALEAMSKASGKPYALMLEASLIDWAGHINDGATIAREVLEWEKVWSYLKQRVWDQDRVQKQDARAETVTNTQTGTPSTSPFSLRLLATSDHETGGLTIGANGLETFDVAALANQKSSFSTVYSQLAAHRWSEYPQSRKEAMAYVTGLASEALGIPVSQFTEEDLECLYSPLPPISPDHAPSPGQRSFSIDLDCIQNARVHTAYTTNGHTGADVNVYAYPPLDPIFNSLRGVVDNFDIAWWMASQWDVDMSSERERVALIPNGSG</sequence>
<dbReference type="CDD" id="cd16012">
    <property type="entry name" value="ALP"/>
    <property type="match status" value="1"/>
</dbReference>
<evidence type="ECO:0000256" key="5">
    <source>
        <dbReference type="RuleBase" id="RU003946"/>
    </source>
</evidence>
<keyword evidence="6" id="KW-0812">Transmembrane</keyword>
<evidence type="ECO:0000313" key="7">
    <source>
        <dbReference type="EMBL" id="KNC82947.1"/>
    </source>
</evidence>
<keyword evidence="2" id="KW-0597">Phosphoprotein</keyword>
<feature type="binding site" evidence="4">
    <location>
        <position position="470"/>
    </location>
    <ligand>
        <name>Zn(2+)</name>
        <dbReference type="ChEBI" id="CHEBI:29105"/>
        <label>2</label>
    </ligand>
</feature>
<dbReference type="EMBL" id="KQ241877">
    <property type="protein sequence ID" value="KNC82947.1"/>
    <property type="molecule type" value="Genomic_DNA"/>
</dbReference>
<evidence type="ECO:0000256" key="4">
    <source>
        <dbReference type="PIRSR" id="PIRSR601952-2"/>
    </source>
</evidence>
<keyword evidence="4" id="KW-0862">Zinc</keyword>
<dbReference type="InterPro" id="IPR001952">
    <property type="entry name" value="Alkaline_phosphatase"/>
</dbReference>
<dbReference type="Gene3D" id="3.40.720.10">
    <property type="entry name" value="Alkaline Phosphatase, subunit A"/>
    <property type="match status" value="1"/>
</dbReference>
<keyword evidence="4" id="KW-0460">Magnesium</keyword>
<dbReference type="PANTHER" id="PTHR11596">
    <property type="entry name" value="ALKALINE PHOSPHATASE"/>
    <property type="match status" value="1"/>
</dbReference>
<evidence type="ECO:0000313" key="8">
    <source>
        <dbReference type="Proteomes" id="UP000054560"/>
    </source>
</evidence>
<evidence type="ECO:0000256" key="3">
    <source>
        <dbReference type="PIRSR" id="PIRSR601952-1"/>
    </source>
</evidence>
<dbReference type="Pfam" id="PF00245">
    <property type="entry name" value="Alk_phosphatase"/>
    <property type="match status" value="1"/>
</dbReference>
<comment type="cofactor">
    <cofactor evidence="4">
        <name>Zn(2+)</name>
        <dbReference type="ChEBI" id="CHEBI:29105"/>
    </cofactor>
    <text evidence="4">Binds 2 Zn(2+) ions.</text>
</comment>
<dbReference type="Gene3D" id="1.10.60.40">
    <property type="match status" value="1"/>
</dbReference>
<dbReference type="PANTHER" id="PTHR11596:SF5">
    <property type="entry name" value="ALKALINE PHOSPHATASE"/>
    <property type="match status" value="1"/>
</dbReference>
<accession>A0A0L0G1B7</accession>
<keyword evidence="4" id="KW-0479">Metal-binding</keyword>
<dbReference type="InterPro" id="IPR017850">
    <property type="entry name" value="Alkaline_phosphatase_core_sf"/>
</dbReference>
<keyword evidence="6" id="KW-1133">Transmembrane helix</keyword>
<feature type="binding site" evidence="4">
    <location>
        <position position="260"/>
    </location>
    <ligand>
        <name>Mg(2+)</name>
        <dbReference type="ChEBI" id="CHEBI:18420"/>
    </ligand>
</feature>
<dbReference type="PRINTS" id="PR00113">
    <property type="entry name" value="ALKPHPHTASE"/>
</dbReference>
<dbReference type="SUPFAM" id="SSF53649">
    <property type="entry name" value="Alkaline phosphatase-like"/>
    <property type="match status" value="1"/>
</dbReference>
<reference evidence="7 8" key="1">
    <citation type="submission" date="2011-02" db="EMBL/GenBank/DDBJ databases">
        <title>The Genome Sequence of Sphaeroforma arctica JP610.</title>
        <authorList>
            <consortium name="The Broad Institute Genome Sequencing Platform"/>
            <person name="Russ C."/>
            <person name="Cuomo C."/>
            <person name="Young S.K."/>
            <person name="Zeng Q."/>
            <person name="Gargeya S."/>
            <person name="Alvarado L."/>
            <person name="Berlin A."/>
            <person name="Chapman S.B."/>
            <person name="Chen Z."/>
            <person name="Freedman E."/>
            <person name="Gellesch M."/>
            <person name="Goldberg J."/>
            <person name="Griggs A."/>
            <person name="Gujja S."/>
            <person name="Heilman E."/>
            <person name="Heiman D."/>
            <person name="Howarth C."/>
            <person name="Mehta T."/>
            <person name="Neiman D."/>
            <person name="Pearson M."/>
            <person name="Roberts A."/>
            <person name="Saif S."/>
            <person name="Shea T."/>
            <person name="Shenoy N."/>
            <person name="Sisk P."/>
            <person name="Stolte C."/>
            <person name="Sykes S."/>
            <person name="White J."/>
            <person name="Yandava C."/>
            <person name="Burger G."/>
            <person name="Gray M.W."/>
            <person name="Holland P.W.H."/>
            <person name="King N."/>
            <person name="Lang F.B.F."/>
            <person name="Roger A.J."/>
            <person name="Ruiz-Trillo I."/>
            <person name="Haas B."/>
            <person name="Nusbaum C."/>
            <person name="Birren B."/>
        </authorList>
    </citation>
    <scope>NUCLEOTIDE SEQUENCE [LARGE SCALE GENOMIC DNA]</scope>
    <source>
        <strain evidence="7 8">JP610</strain>
    </source>
</reference>
<dbReference type="AlphaFoldDB" id="A0A0L0G1B7"/>
<dbReference type="EC" id="3.1.3.1" evidence="1"/>